<evidence type="ECO:0000259" key="2">
    <source>
        <dbReference type="Pfam" id="PF24676"/>
    </source>
</evidence>
<evidence type="ECO:0000313" key="4">
    <source>
        <dbReference type="Proteomes" id="UP001172101"/>
    </source>
</evidence>
<evidence type="ECO:0008006" key="5">
    <source>
        <dbReference type="Google" id="ProtNLM"/>
    </source>
</evidence>
<dbReference type="GeneID" id="85331090"/>
<reference evidence="3" key="1">
    <citation type="submission" date="2023-06" db="EMBL/GenBank/DDBJ databases">
        <title>Genome-scale phylogeny and comparative genomics of the fungal order Sordariales.</title>
        <authorList>
            <consortium name="Lawrence Berkeley National Laboratory"/>
            <person name="Hensen N."/>
            <person name="Bonometti L."/>
            <person name="Westerberg I."/>
            <person name="Brannstrom I.O."/>
            <person name="Guillou S."/>
            <person name="Cros-Aarteil S."/>
            <person name="Calhoun S."/>
            <person name="Haridas S."/>
            <person name="Kuo A."/>
            <person name="Mondo S."/>
            <person name="Pangilinan J."/>
            <person name="Riley R."/>
            <person name="LaButti K."/>
            <person name="Andreopoulos B."/>
            <person name="Lipzen A."/>
            <person name="Chen C."/>
            <person name="Yanf M."/>
            <person name="Daum C."/>
            <person name="Ng V."/>
            <person name="Clum A."/>
            <person name="Steindorff A."/>
            <person name="Ohm R."/>
            <person name="Martin F."/>
            <person name="Silar P."/>
            <person name="Natvig D."/>
            <person name="Lalanne C."/>
            <person name="Gautier V."/>
            <person name="Ament-velasquez S.L."/>
            <person name="Kruys A."/>
            <person name="Hutchinson M.I."/>
            <person name="Powell A.J."/>
            <person name="Barry K."/>
            <person name="Miller A.N."/>
            <person name="Grigoriev I.V."/>
            <person name="Debuchy R."/>
            <person name="Gladieux P."/>
            <person name="Thoren M.H."/>
            <person name="Johannesson H."/>
        </authorList>
    </citation>
    <scope>NUCLEOTIDE SEQUENCE</scope>
    <source>
        <strain evidence="3">SMH2392-1A</strain>
    </source>
</reference>
<gene>
    <name evidence="3" type="ORF">B0T26DRAFT_866448</name>
</gene>
<dbReference type="AlphaFoldDB" id="A0AA40EF84"/>
<dbReference type="Pfam" id="PF24674">
    <property type="entry name" value="MACPF_SNTX"/>
    <property type="match status" value="1"/>
</dbReference>
<feature type="domain" description="DUF7656" evidence="2">
    <location>
        <begin position="253"/>
        <end position="290"/>
    </location>
</feature>
<organism evidence="3 4">
    <name type="scientific">Lasiosphaeria miniovina</name>
    <dbReference type="NCBI Taxonomy" id="1954250"/>
    <lineage>
        <taxon>Eukaryota</taxon>
        <taxon>Fungi</taxon>
        <taxon>Dikarya</taxon>
        <taxon>Ascomycota</taxon>
        <taxon>Pezizomycotina</taxon>
        <taxon>Sordariomycetes</taxon>
        <taxon>Sordariomycetidae</taxon>
        <taxon>Sordariales</taxon>
        <taxon>Lasiosphaeriaceae</taxon>
        <taxon>Lasiosphaeria</taxon>
    </lineage>
</organism>
<evidence type="ECO:0000313" key="3">
    <source>
        <dbReference type="EMBL" id="KAK0733098.1"/>
    </source>
</evidence>
<evidence type="ECO:0000259" key="1">
    <source>
        <dbReference type="Pfam" id="PF24674"/>
    </source>
</evidence>
<dbReference type="EMBL" id="JAUIRO010000001">
    <property type="protein sequence ID" value="KAK0733098.1"/>
    <property type="molecule type" value="Genomic_DNA"/>
</dbReference>
<dbReference type="PANTHER" id="PTHR31594">
    <property type="entry name" value="AIG1-TYPE G DOMAIN-CONTAINING PROTEIN"/>
    <property type="match status" value="1"/>
</dbReference>
<feature type="domain" description="SNTX MACPF/CDC-like" evidence="1">
    <location>
        <begin position="6"/>
        <end position="85"/>
    </location>
</feature>
<dbReference type="Proteomes" id="UP001172101">
    <property type="component" value="Unassembled WGS sequence"/>
</dbReference>
<comment type="caution">
    <text evidence="3">The sequence shown here is derived from an EMBL/GenBank/DDBJ whole genome shotgun (WGS) entry which is preliminary data.</text>
</comment>
<name>A0AA40EF84_9PEZI</name>
<dbReference type="InterPro" id="IPR056072">
    <property type="entry name" value="SNTX_MACPF/CDC-like_dom"/>
</dbReference>
<dbReference type="Pfam" id="PF24676">
    <property type="entry name" value="DUF7656"/>
    <property type="match status" value="1"/>
</dbReference>
<dbReference type="InterPro" id="IPR056073">
    <property type="entry name" value="DUF7656"/>
</dbReference>
<accession>A0AA40EF84</accession>
<dbReference type="RefSeq" id="XP_060301975.1">
    <property type="nucleotide sequence ID" value="XM_060447820.1"/>
</dbReference>
<protein>
    <recommendedName>
        <fullName evidence="5">MACPF domain-containing protein</fullName>
    </recommendedName>
</protein>
<dbReference type="PANTHER" id="PTHR31594:SF14">
    <property type="entry name" value="FIBRONECTIN TYPE-III DOMAIN-CONTAINING PROTEIN"/>
    <property type="match status" value="1"/>
</dbReference>
<proteinExistence type="predicted"/>
<keyword evidence="4" id="KW-1185">Reference proteome</keyword>
<dbReference type="InterPro" id="IPR052090">
    <property type="entry name" value="Cytolytic_pore-forming_toxin"/>
</dbReference>
<sequence>MSMASIKRPSLGQIADLGDFYDACTDSFTSISLLKGSPPPTTVRCTDNPGTETEVLKENSFGEKFRGLKVEADLGASILSGLISNTTVHEKLNLGAFLTPELRSLLNSDALRGNLGTHVVCEIEWGGSSAVIARCEIEDASDAEEVQAKLGAGLEELNKIVGAGAAAKGDFQARRRKRSTQANFGIKALEDHRAVAKAYEYCLPTDHLSEVSSRLCQAKARGASLRKDHEPSLEYIGSVVRQHRERMKFASTIVSKGAHYVGHNATELDTLIMGNGKSDRYVLYFNEQVQS</sequence>